<dbReference type="Proteomes" id="UP000887576">
    <property type="component" value="Unplaced"/>
</dbReference>
<accession>A0AC34QJZ9</accession>
<evidence type="ECO:0000313" key="1">
    <source>
        <dbReference type="Proteomes" id="UP000887576"/>
    </source>
</evidence>
<evidence type="ECO:0000313" key="2">
    <source>
        <dbReference type="WBParaSite" id="JU765_v2.g17020.t1"/>
    </source>
</evidence>
<reference evidence="2" key="1">
    <citation type="submission" date="2022-11" db="UniProtKB">
        <authorList>
            <consortium name="WormBaseParasite"/>
        </authorList>
    </citation>
    <scope>IDENTIFICATION</scope>
</reference>
<dbReference type="WBParaSite" id="JU765_v2.g17020.t1">
    <property type="protein sequence ID" value="JU765_v2.g17020.t1"/>
    <property type="gene ID" value="JU765_v2.g17020"/>
</dbReference>
<protein>
    <submittedName>
        <fullName evidence="2">SOCS box domain-containing protein</fullName>
    </submittedName>
</protein>
<sequence length="484" mass="54176">MPAIASSSQLLPMDDPTMDIDEAQHLMQRLLADKIDSYARIDELRMLLVSGAQADGVVIDGLTPLHYACHRGYFAAAKLLLVRGAKVNVVDSIGYSALHLCAEKGNYQLLKLLLEYMAHVSYFQQNDKCEFPSRDVADEPLRLAIEHGHYECAKLLLENGADPNAKYFLGPEITLVSPLETNFLRLLLSFGADPNVYARDGMTPLMKACRHKEKGIKAIQVLLDHGADINAMARSRQEFRTPLHYAVISGSMPLIEFLIDNGANINMPKTYEKLTPLQIAVMKDNLEIVKYLLDHGANPNAMHGCYGSALHIALCTENDNQYQIAELLLKYKSNPNIHGFDADGRMMKSPFVEFMRAKNNRVPDPRILTLLLSYGAQVIGKQSQQDPRGQLRNIANLVSVSPVLAEHMLGLMEEIDNNSLSRLCHSESLPLKTRNFLYEITSKPKTLQQICRLKLRQMLQPLNPEAVQSLPLPPFTTKYILGMI</sequence>
<proteinExistence type="predicted"/>
<organism evidence="1 2">
    <name type="scientific">Panagrolaimus sp. JU765</name>
    <dbReference type="NCBI Taxonomy" id="591449"/>
    <lineage>
        <taxon>Eukaryota</taxon>
        <taxon>Metazoa</taxon>
        <taxon>Ecdysozoa</taxon>
        <taxon>Nematoda</taxon>
        <taxon>Chromadorea</taxon>
        <taxon>Rhabditida</taxon>
        <taxon>Tylenchina</taxon>
        <taxon>Panagrolaimomorpha</taxon>
        <taxon>Panagrolaimoidea</taxon>
        <taxon>Panagrolaimidae</taxon>
        <taxon>Panagrolaimus</taxon>
    </lineage>
</organism>
<name>A0AC34QJZ9_9BILA</name>